<organism evidence="2 3">
    <name type="scientific">Punica granatum</name>
    <name type="common">Pomegranate</name>
    <dbReference type="NCBI Taxonomy" id="22663"/>
    <lineage>
        <taxon>Eukaryota</taxon>
        <taxon>Viridiplantae</taxon>
        <taxon>Streptophyta</taxon>
        <taxon>Embryophyta</taxon>
        <taxon>Tracheophyta</taxon>
        <taxon>Spermatophyta</taxon>
        <taxon>Magnoliopsida</taxon>
        <taxon>eudicotyledons</taxon>
        <taxon>Gunneridae</taxon>
        <taxon>Pentapetalae</taxon>
        <taxon>rosids</taxon>
        <taxon>malvids</taxon>
        <taxon>Myrtales</taxon>
        <taxon>Lythraceae</taxon>
        <taxon>Punica</taxon>
    </lineage>
</organism>
<evidence type="ECO:0000313" key="3">
    <source>
        <dbReference type="Proteomes" id="UP000197138"/>
    </source>
</evidence>
<sequence length="145" mass="16878">MPPRRTTNQRRDAEEDELDRRIEQIIDNWLEVALERRLDVSVDRPVERMGALMEPRQEVDPKRGRVPNPTTDLDDVKRPSDLRMRPTPMDYFAELEVQEATVAMDVDDVDPLEIFGEGVLPVDNRLADSDFFNSFEDDFDDSDIN</sequence>
<name>A0A218WQ34_PUNGR</name>
<evidence type="ECO:0000313" key="2">
    <source>
        <dbReference type="EMBL" id="OWM74733.1"/>
    </source>
</evidence>
<reference evidence="3" key="1">
    <citation type="journal article" date="2017" name="Plant J.">
        <title>The pomegranate (Punica granatum L.) genome and the genomics of punicalagin biosynthesis.</title>
        <authorList>
            <person name="Qin G."/>
            <person name="Xu C."/>
            <person name="Ming R."/>
            <person name="Tang H."/>
            <person name="Guyot R."/>
            <person name="Kramer E.M."/>
            <person name="Hu Y."/>
            <person name="Yi X."/>
            <person name="Qi Y."/>
            <person name="Xu X."/>
            <person name="Gao Z."/>
            <person name="Pan H."/>
            <person name="Jian J."/>
            <person name="Tian Y."/>
            <person name="Yue Z."/>
            <person name="Xu Y."/>
        </authorList>
    </citation>
    <scope>NUCLEOTIDE SEQUENCE [LARGE SCALE GENOMIC DNA]</scope>
    <source>
        <strain evidence="3">cv. Dabenzi</strain>
    </source>
</reference>
<protein>
    <submittedName>
        <fullName evidence="2">Uncharacterized protein</fullName>
    </submittedName>
</protein>
<accession>A0A218WQ34</accession>
<proteinExistence type="predicted"/>
<evidence type="ECO:0000256" key="1">
    <source>
        <dbReference type="SAM" id="MobiDB-lite"/>
    </source>
</evidence>
<comment type="caution">
    <text evidence="2">The sequence shown here is derived from an EMBL/GenBank/DDBJ whole genome shotgun (WGS) entry which is preliminary data.</text>
</comment>
<feature type="compositionally biased region" description="Basic and acidic residues" evidence="1">
    <location>
        <begin position="74"/>
        <end position="84"/>
    </location>
</feature>
<feature type="region of interest" description="Disordered" evidence="1">
    <location>
        <begin position="49"/>
        <end position="85"/>
    </location>
</feature>
<dbReference type="AlphaFoldDB" id="A0A218WQ34"/>
<dbReference type="Proteomes" id="UP000197138">
    <property type="component" value="Unassembled WGS sequence"/>
</dbReference>
<dbReference type="EMBL" id="MTKT01003475">
    <property type="protein sequence ID" value="OWM74733.1"/>
    <property type="molecule type" value="Genomic_DNA"/>
</dbReference>
<gene>
    <name evidence="2" type="ORF">CDL15_Pgr009280</name>
</gene>